<protein>
    <submittedName>
        <fullName evidence="2">Uncharacterized protein</fullName>
    </submittedName>
</protein>
<proteinExistence type="predicted"/>
<accession>A0A7T7CBE8</accession>
<keyword evidence="1" id="KW-0472">Membrane</keyword>
<keyword evidence="1" id="KW-0812">Transmembrane</keyword>
<name>A0A7T7CBE8_9BACI</name>
<feature type="transmembrane region" description="Helical" evidence="1">
    <location>
        <begin position="27"/>
        <end position="46"/>
    </location>
</feature>
<dbReference type="KEGG" id="scia:HUG15_09935"/>
<keyword evidence="1" id="KW-1133">Transmembrane helix</keyword>
<evidence type="ECO:0000313" key="2">
    <source>
        <dbReference type="EMBL" id="QQK75857.1"/>
    </source>
</evidence>
<sequence>MTTPTYKLKLSFKERYLKTVKRHKPKTFRHTAIGFITTLSILVIFMY</sequence>
<keyword evidence="3" id="KW-1185">Reference proteome</keyword>
<evidence type="ECO:0000256" key="1">
    <source>
        <dbReference type="SAM" id="Phobius"/>
    </source>
</evidence>
<dbReference type="EMBL" id="CP054705">
    <property type="protein sequence ID" value="QQK75857.1"/>
    <property type="molecule type" value="Genomic_DNA"/>
</dbReference>
<reference evidence="2 3" key="1">
    <citation type="submission" date="2020-06" db="EMBL/GenBank/DDBJ databases">
        <title>Genomic analysis of Salicibibacter sp. NKC5-3.</title>
        <authorList>
            <person name="Oh Y.J."/>
        </authorList>
    </citation>
    <scope>NUCLEOTIDE SEQUENCE [LARGE SCALE GENOMIC DNA]</scope>
    <source>
        <strain evidence="2 3">NKC5-3</strain>
    </source>
</reference>
<organism evidence="2 3">
    <name type="scientific">Salicibibacter cibarius</name>
    <dbReference type="NCBI Taxonomy" id="2743000"/>
    <lineage>
        <taxon>Bacteria</taxon>
        <taxon>Bacillati</taxon>
        <taxon>Bacillota</taxon>
        <taxon>Bacilli</taxon>
        <taxon>Bacillales</taxon>
        <taxon>Bacillaceae</taxon>
        <taxon>Salicibibacter</taxon>
    </lineage>
</organism>
<dbReference type="Proteomes" id="UP000595823">
    <property type="component" value="Chromosome"/>
</dbReference>
<gene>
    <name evidence="2" type="ORF">HUG15_09935</name>
</gene>
<dbReference type="AlphaFoldDB" id="A0A7T7CBE8"/>
<dbReference type="RefSeq" id="WP_200128490.1">
    <property type="nucleotide sequence ID" value="NZ_CP054705.1"/>
</dbReference>
<evidence type="ECO:0000313" key="3">
    <source>
        <dbReference type="Proteomes" id="UP000595823"/>
    </source>
</evidence>